<dbReference type="PANTHER" id="PTHR23253:SF78">
    <property type="entry name" value="EUKARYOTIC TRANSLATION INITIATION FACTOR 4G1, ISOFORM B-RELATED"/>
    <property type="match status" value="1"/>
</dbReference>
<evidence type="ECO:0000256" key="3">
    <source>
        <dbReference type="SAM" id="MobiDB-lite"/>
    </source>
</evidence>
<sequence length="695" mass="79043">MINSTSQVLELSIDSEERLRGVVDLIFEKATDEPSFSVMYGQLCHRLAHMTVQMADKAGSPVTFRRLLLNRCQKEFDAERSDDAVVQRKQEKLDSAASTAEREQLQEELEDVKNKAWRRSIGLAKLIGELFKLKMLTVAIIFSCTFQLLKKQDEVSLEQLCTLLATVGKELDTNRAKPKMDQMFNQMTTLIEERQTSTRIRFMLQDVVALKEKNWVPRKADQGPKTIVQVHKEAEMEQQEEQLKIMKQLFSNDDWRQAGTSVTSQYQNEETSSTASTRLFIPRETPKMSKQPQLDETIQLRPQGLALWARGCRGWTPAGNSETRDFKTAGPKPDSVLQSAPLSQLSTPPTRPRHDSAGKKTDIKQRHSETSEMVRNRVEPMKEVEPPVQQREQVEQMKPLELVQPVEPLEPVQPVQQLEQVEQVEPLEPVQLVEQVEPVQSLEPLEPVKPVEPLETVQPVQQLEQVEQVEPLELVQLVEQVEPVQSLEPLEPVKPVEPLETVQPVQQLEQVEQVEPLEPVQLLVEPVEPVQPGKQVELMQPVALVELVEAAEPLEPLCSSLFQANVEECQLNSSSFMGAVVKAVYQPAVNDIEASCLVDTVVLKTSLPVLRKYLESDDERQLQALYALQALNESLGHPRNFLRMLFDVFYDWKLISAATFRKWQMSREDAEQKGKAKAIQSTMPFFTFLRVCEGL</sequence>
<dbReference type="Gene3D" id="1.25.40.180">
    <property type="match status" value="2"/>
</dbReference>
<evidence type="ECO:0000256" key="1">
    <source>
        <dbReference type="ARBA" id="ARBA00022845"/>
    </source>
</evidence>
<dbReference type="OMA" id="MGTINEV"/>
<keyword evidence="2" id="KW-0175">Coiled coil</keyword>
<dbReference type="GO" id="GO:0006417">
    <property type="term" value="P:regulation of translation"/>
    <property type="evidence" value="ECO:0007669"/>
    <property type="project" value="UniProtKB-KW"/>
</dbReference>
<dbReference type="PROSITE" id="PS51363">
    <property type="entry name" value="W2"/>
    <property type="match status" value="1"/>
</dbReference>
<dbReference type="InterPro" id="IPR003890">
    <property type="entry name" value="MIF4G-like_typ-3"/>
</dbReference>
<dbReference type="SMART" id="SM00515">
    <property type="entry name" value="eIF5C"/>
    <property type="match status" value="1"/>
</dbReference>
<accession>A0A672GE36</accession>
<evidence type="ECO:0000313" key="5">
    <source>
        <dbReference type="Ensembl" id="ENSSFAP00005017098.1"/>
    </source>
</evidence>
<dbReference type="InterPro" id="IPR003307">
    <property type="entry name" value="W2_domain"/>
</dbReference>
<dbReference type="AlphaFoldDB" id="A0A672GE36"/>
<name>A0A672GE36_SALFA</name>
<organism evidence="5 6">
    <name type="scientific">Salarias fasciatus</name>
    <name type="common">Jewelled blenny</name>
    <name type="synonym">Blennius fasciatus</name>
    <dbReference type="NCBI Taxonomy" id="181472"/>
    <lineage>
        <taxon>Eukaryota</taxon>
        <taxon>Metazoa</taxon>
        <taxon>Chordata</taxon>
        <taxon>Craniata</taxon>
        <taxon>Vertebrata</taxon>
        <taxon>Euteleostomi</taxon>
        <taxon>Actinopterygii</taxon>
        <taxon>Neopterygii</taxon>
        <taxon>Teleostei</taxon>
        <taxon>Neoteleostei</taxon>
        <taxon>Acanthomorphata</taxon>
        <taxon>Ovalentaria</taxon>
        <taxon>Blenniimorphae</taxon>
        <taxon>Blenniiformes</taxon>
        <taxon>Blennioidei</taxon>
        <taxon>Blenniidae</taxon>
        <taxon>Salariinae</taxon>
        <taxon>Salarias</taxon>
    </lineage>
</organism>
<feature type="compositionally biased region" description="Basic and acidic residues" evidence="3">
    <location>
        <begin position="352"/>
        <end position="373"/>
    </location>
</feature>
<dbReference type="GO" id="GO:0016281">
    <property type="term" value="C:eukaryotic translation initiation factor 4F complex"/>
    <property type="evidence" value="ECO:0007669"/>
    <property type="project" value="TreeGrafter"/>
</dbReference>
<dbReference type="Proteomes" id="UP000472267">
    <property type="component" value="Chromosome 4"/>
</dbReference>
<dbReference type="SMART" id="SM00543">
    <property type="entry name" value="MIF4G"/>
    <property type="match status" value="1"/>
</dbReference>
<feature type="coiled-coil region" evidence="2">
    <location>
        <begin position="86"/>
        <end position="115"/>
    </location>
</feature>
<dbReference type="FunFam" id="1.25.40.180:FF:000042">
    <property type="entry name" value="Eukaryotic translation initiation factor 4 gamma"/>
    <property type="match status" value="1"/>
</dbReference>
<keyword evidence="1" id="KW-0810">Translation regulation</keyword>
<evidence type="ECO:0000313" key="6">
    <source>
        <dbReference type="Proteomes" id="UP000472267"/>
    </source>
</evidence>
<dbReference type="Pfam" id="PF02854">
    <property type="entry name" value="MIF4G"/>
    <property type="match status" value="1"/>
</dbReference>
<dbReference type="InterPro" id="IPR016024">
    <property type="entry name" value="ARM-type_fold"/>
</dbReference>
<evidence type="ECO:0000259" key="4">
    <source>
        <dbReference type="PROSITE" id="PS51363"/>
    </source>
</evidence>
<dbReference type="GO" id="GO:0003743">
    <property type="term" value="F:translation initiation factor activity"/>
    <property type="evidence" value="ECO:0007669"/>
    <property type="project" value="TreeGrafter"/>
</dbReference>
<feature type="domain" description="W2" evidence="4">
    <location>
        <begin position="528"/>
        <end position="695"/>
    </location>
</feature>
<feature type="region of interest" description="Disordered" evidence="3">
    <location>
        <begin position="315"/>
        <end position="373"/>
    </location>
</feature>
<protein>
    <recommendedName>
        <fullName evidence="4">W2 domain-containing protein</fullName>
    </recommendedName>
</protein>
<dbReference type="InParanoid" id="A0A672GE36"/>
<keyword evidence="6" id="KW-1185">Reference proteome</keyword>
<dbReference type="GO" id="GO:0003729">
    <property type="term" value="F:mRNA binding"/>
    <property type="evidence" value="ECO:0007669"/>
    <property type="project" value="TreeGrafter"/>
</dbReference>
<evidence type="ECO:0000256" key="2">
    <source>
        <dbReference type="SAM" id="Coils"/>
    </source>
</evidence>
<dbReference type="Ensembl" id="ENSSFAT00005017761.1">
    <property type="protein sequence ID" value="ENSSFAP00005017098.1"/>
    <property type="gene ID" value="ENSSFAG00005009041.1"/>
</dbReference>
<dbReference type="Pfam" id="PF02020">
    <property type="entry name" value="W2"/>
    <property type="match status" value="1"/>
</dbReference>
<dbReference type="PANTHER" id="PTHR23253">
    <property type="entry name" value="EUKARYOTIC TRANSLATION INITIATION FACTOR 4 GAMMA"/>
    <property type="match status" value="1"/>
</dbReference>
<feature type="compositionally biased region" description="Polar residues" evidence="3">
    <location>
        <begin position="336"/>
        <end position="348"/>
    </location>
</feature>
<dbReference type="SUPFAM" id="SSF48371">
    <property type="entry name" value="ARM repeat"/>
    <property type="match status" value="2"/>
</dbReference>
<reference evidence="5" key="3">
    <citation type="submission" date="2025-09" db="UniProtKB">
        <authorList>
            <consortium name="Ensembl"/>
        </authorList>
    </citation>
    <scope>IDENTIFICATION</scope>
</reference>
<proteinExistence type="predicted"/>
<dbReference type="CDD" id="cd11559">
    <property type="entry name" value="W2_eIF4G1_like"/>
    <property type="match status" value="1"/>
</dbReference>
<reference evidence="5" key="2">
    <citation type="submission" date="2025-08" db="UniProtKB">
        <authorList>
            <consortium name="Ensembl"/>
        </authorList>
    </citation>
    <scope>IDENTIFICATION</scope>
</reference>
<reference evidence="5" key="1">
    <citation type="submission" date="2019-06" db="EMBL/GenBank/DDBJ databases">
        <authorList>
            <consortium name="Wellcome Sanger Institute Data Sharing"/>
        </authorList>
    </citation>
    <scope>NUCLEOTIDE SEQUENCE [LARGE SCALE GENOMIC DNA]</scope>
</reference>